<sequence length="269" mass="29272">MGGRPAAGVYSSGAADFLSTVQGDTVMKTVWLVILLALLPLRPAQALTVFDPANYAQNTLSAARALDQINNQVIQLQNEAQMLIYQARNLTSLPFTVTDQLRTTLAGTDRLIAQARGLAYEVQRMDSDFARLYPEQYATTVGHDRLYQDARARWVNTLAGLHTALQMQAQMVQSLSADESTLSALVGQSQAATGALQAMQATNQLLALQAKQTMQGQQLQLTQDRAVALELARQAAAVERGREITRRFLGTGTPYTPQPVNFYGKDGGE</sequence>
<evidence type="ECO:0000313" key="1">
    <source>
        <dbReference type="EMBL" id="ADM97047.1"/>
    </source>
</evidence>
<proteinExistence type="predicted"/>
<dbReference type="STRING" id="198628.Dda3937_01742"/>
<gene>
    <name evidence="1" type="ordered locus">Dda3937_01742</name>
</gene>
<accession>E0SAI9</accession>
<dbReference type="KEGG" id="ddd:Dda3937_01742"/>
<dbReference type="NCBIfam" id="NF010448">
    <property type="entry name" value="PRK13874.1"/>
    <property type="match status" value="1"/>
</dbReference>
<dbReference type="AlphaFoldDB" id="E0SAI9"/>
<dbReference type="NCBIfam" id="TIGR02780">
    <property type="entry name" value="TrbJ_Ti"/>
    <property type="match status" value="1"/>
</dbReference>
<name>E0SAI9_DICD3</name>
<dbReference type="Proteomes" id="UP000006859">
    <property type="component" value="Chromosome"/>
</dbReference>
<organism evidence="1 2">
    <name type="scientific">Dickeya dadantii (strain 3937)</name>
    <name type="common">Erwinia chrysanthemi (strain 3937)</name>
    <dbReference type="NCBI Taxonomy" id="198628"/>
    <lineage>
        <taxon>Bacteria</taxon>
        <taxon>Pseudomonadati</taxon>
        <taxon>Pseudomonadota</taxon>
        <taxon>Gammaproteobacteria</taxon>
        <taxon>Enterobacterales</taxon>
        <taxon>Pectobacteriaceae</taxon>
        <taxon>Dickeya</taxon>
    </lineage>
</organism>
<dbReference type="HOGENOM" id="CLU_065326_1_0_6"/>
<protein>
    <submittedName>
        <fullName evidence="1">Conjugative transfer protein TrbJ</fullName>
    </submittedName>
</protein>
<dbReference type="InterPro" id="IPR014147">
    <property type="entry name" value="T4SS_TrbJ"/>
</dbReference>
<dbReference type="eggNOG" id="COG5314">
    <property type="taxonomic scope" value="Bacteria"/>
</dbReference>
<reference evidence="1 2" key="1">
    <citation type="journal article" date="2011" name="J. Bacteriol.">
        <title>Genome sequence of the plant-pathogenic bacterium Dickeya dadantii 3937.</title>
        <authorList>
            <person name="Glasner J.D."/>
            <person name="Yang C.H."/>
            <person name="Reverchon S."/>
            <person name="Hugouvieux-Cotte-Pattat N."/>
            <person name="Condemine G."/>
            <person name="Bohin J.P."/>
            <person name="Van Gijsegem F."/>
            <person name="Yang S."/>
            <person name="Franza T."/>
            <person name="Expert D."/>
            <person name="Plunkett G. III"/>
            <person name="San Francisco M.J."/>
            <person name="Charkowski A.O."/>
            <person name="Py B."/>
            <person name="Bell K."/>
            <person name="Rauscher L."/>
            <person name="Rodriguez-Palenzuela P."/>
            <person name="Toussaint A."/>
            <person name="Holeva M.C."/>
            <person name="He S.Y."/>
            <person name="Douet V."/>
            <person name="Boccara M."/>
            <person name="Blanco C."/>
            <person name="Toth I."/>
            <person name="Anderson B.D."/>
            <person name="Biehl B.S."/>
            <person name="Mau B."/>
            <person name="Flynn S.M."/>
            <person name="Barras F."/>
            <person name="Lindeberg M."/>
            <person name="Birch P.R."/>
            <person name="Tsuyumu S."/>
            <person name="Shi X."/>
            <person name="Hibbing M."/>
            <person name="Yap M.N."/>
            <person name="Carpentier M."/>
            <person name="Dassa E."/>
            <person name="Umehara M."/>
            <person name="Kim J.F."/>
            <person name="Rusch M."/>
            <person name="Soni P."/>
            <person name="Mayhew G.F."/>
            <person name="Fouts D.E."/>
            <person name="Gill S.R."/>
            <person name="Blattner F.R."/>
            <person name="Keen N.T."/>
            <person name="Perna N.T."/>
        </authorList>
    </citation>
    <scope>NUCLEOTIDE SEQUENCE [LARGE SCALE GENOMIC DNA]</scope>
    <source>
        <strain evidence="1 2">3937</strain>
    </source>
</reference>
<evidence type="ECO:0000313" key="2">
    <source>
        <dbReference type="Proteomes" id="UP000006859"/>
    </source>
</evidence>
<keyword evidence="2" id="KW-1185">Reference proteome</keyword>
<dbReference type="EMBL" id="CP002038">
    <property type="protein sequence ID" value="ADM97047.1"/>
    <property type="molecule type" value="Genomic_DNA"/>
</dbReference>